<dbReference type="EMBL" id="JAGFNY010000001">
    <property type="protein sequence ID" value="MBW7569399.1"/>
    <property type="molecule type" value="Genomic_DNA"/>
</dbReference>
<gene>
    <name evidence="1" type="ORF">J5V48_00615</name>
</gene>
<organism evidence="1 2">
    <name type="scientific">Succinivibrio faecicola</name>
    <dbReference type="NCBI Taxonomy" id="2820300"/>
    <lineage>
        <taxon>Bacteria</taxon>
        <taxon>Pseudomonadati</taxon>
        <taxon>Pseudomonadota</taxon>
        <taxon>Gammaproteobacteria</taxon>
        <taxon>Aeromonadales</taxon>
        <taxon>Succinivibrionaceae</taxon>
        <taxon>Succinivibrio</taxon>
    </lineage>
</organism>
<protein>
    <submittedName>
        <fullName evidence="1">Uncharacterized protein</fullName>
    </submittedName>
</protein>
<dbReference type="Proteomes" id="UP000731465">
    <property type="component" value="Unassembled WGS sequence"/>
</dbReference>
<keyword evidence="2" id="KW-1185">Reference proteome</keyword>
<name>A0ABS7DEE1_9GAMM</name>
<sequence>MLPFVNSHYLFIISHPICAPGTDKSALAAVSYFITDAAYNTVAKMQQLRCKRPDYILPSPNYLYSQQIDPYTTDKGDSELDFYTKLEKLLLTPNLKIFTWSVRNLSIIESIAYRTLQDQNLLDSISNITDINKVLKVHEIFDTGECSKSDNLIVCAQKYGFVSNKDESDYINRLNALMHLVKHLEQVNPQLLRYTLSDRANKISEVKDAISKGNCLVNYSTKHHELEILKPIICNDVYIKANYFDGGSVTEKYYSFNNANLFAPVKVLTEKRQKLINIDVASILSLLNNATADNNFAPFSLLINRNKAYTPSDIQFFNQCQTMNKFVIDEAPLNCSHDFRQYILKFRGNNFKKTLIDTELNQYYKICINEIRKQSRIYSSELNSLISIDDGKNEKTVKIINSLVSYINDL</sequence>
<accession>A0ABS7DEE1</accession>
<proteinExistence type="predicted"/>
<evidence type="ECO:0000313" key="2">
    <source>
        <dbReference type="Proteomes" id="UP000731465"/>
    </source>
</evidence>
<reference evidence="1 2" key="1">
    <citation type="submission" date="2021-03" db="EMBL/GenBank/DDBJ databases">
        <title>Succinivibrio sp. nov. isolated from feces of cow.</title>
        <authorList>
            <person name="Choi J.-Y."/>
        </authorList>
    </citation>
    <scope>NUCLEOTIDE SEQUENCE [LARGE SCALE GENOMIC DNA]</scope>
    <source>
        <strain evidence="1 2">AGMB01872</strain>
    </source>
</reference>
<dbReference type="RefSeq" id="WP_219935890.1">
    <property type="nucleotide sequence ID" value="NZ_JAGFNY010000001.1"/>
</dbReference>
<evidence type="ECO:0000313" key="1">
    <source>
        <dbReference type="EMBL" id="MBW7569399.1"/>
    </source>
</evidence>
<comment type="caution">
    <text evidence="1">The sequence shown here is derived from an EMBL/GenBank/DDBJ whole genome shotgun (WGS) entry which is preliminary data.</text>
</comment>